<accession>A0A6A6XRH5</accession>
<dbReference type="OrthoDB" id="5125733at2759"/>
<gene>
    <name evidence="3" type="ORF">K505DRAFT_266927</name>
</gene>
<dbReference type="Pfam" id="PF06985">
    <property type="entry name" value="HET"/>
    <property type="match status" value="1"/>
</dbReference>
<proteinExistence type="predicted"/>
<reference evidence="3" key="1">
    <citation type="journal article" date="2020" name="Stud. Mycol.">
        <title>101 Dothideomycetes genomes: a test case for predicting lifestyles and emergence of pathogens.</title>
        <authorList>
            <person name="Haridas S."/>
            <person name="Albert R."/>
            <person name="Binder M."/>
            <person name="Bloem J."/>
            <person name="Labutti K."/>
            <person name="Salamov A."/>
            <person name="Andreopoulos B."/>
            <person name="Baker S."/>
            <person name="Barry K."/>
            <person name="Bills G."/>
            <person name="Bluhm B."/>
            <person name="Cannon C."/>
            <person name="Castanera R."/>
            <person name="Culley D."/>
            <person name="Daum C."/>
            <person name="Ezra D."/>
            <person name="Gonzalez J."/>
            <person name="Henrissat B."/>
            <person name="Kuo A."/>
            <person name="Liang C."/>
            <person name="Lipzen A."/>
            <person name="Lutzoni F."/>
            <person name="Magnuson J."/>
            <person name="Mondo S."/>
            <person name="Nolan M."/>
            <person name="Ohm R."/>
            <person name="Pangilinan J."/>
            <person name="Park H.-J."/>
            <person name="Ramirez L."/>
            <person name="Alfaro M."/>
            <person name="Sun H."/>
            <person name="Tritt A."/>
            <person name="Yoshinaga Y."/>
            <person name="Zwiers L.-H."/>
            <person name="Turgeon B."/>
            <person name="Goodwin S."/>
            <person name="Spatafora J."/>
            <person name="Crous P."/>
            <person name="Grigoriev I."/>
        </authorList>
    </citation>
    <scope>NUCLEOTIDE SEQUENCE</scope>
    <source>
        <strain evidence="3">CBS 109.77</strain>
    </source>
</reference>
<feature type="region of interest" description="Disordered" evidence="1">
    <location>
        <begin position="1"/>
        <end position="32"/>
    </location>
</feature>
<feature type="compositionally biased region" description="Low complexity" evidence="1">
    <location>
        <begin position="23"/>
        <end position="32"/>
    </location>
</feature>
<dbReference type="AlphaFoldDB" id="A0A6A6XRH5"/>
<sequence>MLQYMGSLQPPRKYPIPQDRSSKSTTTSPCKSCTSAIWTPNFYSALRAVPPDDSQFVTSYQVSSSALRNSTLDGCRWCRTLADGIHGRIFLDALYEQWEKTESWPSEGSNGEESEHEEEIKEWDTATAFNDDGDGDPTGGWNSYEDLDTLAVKCNFSIELSFERGDGGRFTFLNAHIEAFDWEEDGVNSVQKVSGEKAVDMRYHVNMSGVKESLTEPFPLTVINTVLGSESNLKTICDWLQKSDRLSPSPDKYSLTIPSRLIDVSNGSLCIVETSEISCHESERLRGFAALSYVWGTSQTFILLSSTKDELMSSFDIQKLPQTIQDAIAVARRIGYRYIWVDALCIMQDSDADKSQELPKMRQIYQSASITIVAAVSKTATEGFLHIPIETSYFIDPIAIPYHLEDKSASAAELILSYPASYERRRDPINDRAWTYQEYLLPTRLISFSYRGIETIDRGNVPDANGLTSGKDAQLPNTPWHGNFYNLNPDGENLRQRWLSTRDEYSRRRLTYPGDKLVAIAAVAEEIGRAYKSRHLAGLWERDLELDLQWARTNPGFADGGDGKWPHLAEEIARHARAAEYVAPSWSWASIQGEIEDRASDVERKTGGECLDFSIVRCEVELALPGFSYGAVKSGTLVVQGRLHSFFWRPERDRKLMTCDGYLAVRGETDPHPEMQVGEVWIDALDPELMDGCVVDCLAMSLVERVPGREEVEGIVLLPVDDTRHRRVGYFKVSAKVLYDDVEAMEVTII</sequence>
<protein>
    <submittedName>
        <fullName evidence="3">HET-domain-containing protein</fullName>
    </submittedName>
</protein>
<name>A0A6A6XRH5_9PLEO</name>
<dbReference type="PANTHER" id="PTHR33112">
    <property type="entry name" value="DOMAIN PROTEIN, PUTATIVE-RELATED"/>
    <property type="match status" value="1"/>
</dbReference>
<evidence type="ECO:0000313" key="4">
    <source>
        <dbReference type="Proteomes" id="UP000799757"/>
    </source>
</evidence>
<organism evidence="3 4">
    <name type="scientific">Melanomma pulvis-pyrius CBS 109.77</name>
    <dbReference type="NCBI Taxonomy" id="1314802"/>
    <lineage>
        <taxon>Eukaryota</taxon>
        <taxon>Fungi</taxon>
        <taxon>Dikarya</taxon>
        <taxon>Ascomycota</taxon>
        <taxon>Pezizomycotina</taxon>
        <taxon>Dothideomycetes</taxon>
        <taxon>Pleosporomycetidae</taxon>
        <taxon>Pleosporales</taxon>
        <taxon>Melanommataceae</taxon>
        <taxon>Melanomma</taxon>
    </lineage>
</organism>
<keyword evidence="4" id="KW-1185">Reference proteome</keyword>
<dbReference type="EMBL" id="MU001776">
    <property type="protein sequence ID" value="KAF2798793.1"/>
    <property type="molecule type" value="Genomic_DNA"/>
</dbReference>
<feature type="domain" description="Heterokaryon incompatibility" evidence="2">
    <location>
        <begin position="288"/>
        <end position="438"/>
    </location>
</feature>
<evidence type="ECO:0000259" key="2">
    <source>
        <dbReference type="Pfam" id="PF06985"/>
    </source>
</evidence>
<evidence type="ECO:0000313" key="3">
    <source>
        <dbReference type="EMBL" id="KAF2798793.1"/>
    </source>
</evidence>
<dbReference type="InterPro" id="IPR010730">
    <property type="entry name" value="HET"/>
</dbReference>
<dbReference type="PANTHER" id="PTHR33112:SF16">
    <property type="entry name" value="HETEROKARYON INCOMPATIBILITY DOMAIN-CONTAINING PROTEIN"/>
    <property type="match status" value="1"/>
</dbReference>
<dbReference type="Proteomes" id="UP000799757">
    <property type="component" value="Unassembled WGS sequence"/>
</dbReference>
<evidence type="ECO:0000256" key="1">
    <source>
        <dbReference type="SAM" id="MobiDB-lite"/>
    </source>
</evidence>